<organism evidence="5">
    <name type="scientific">Aedes albopictus</name>
    <name type="common">Asian tiger mosquito</name>
    <name type="synonym">Stegomyia albopicta</name>
    <dbReference type="NCBI Taxonomy" id="7160"/>
    <lineage>
        <taxon>Eukaryota</taxon>
        <taxon>Metazoa</taxon>
        <taxon>Ecdysozoa</taxon>
        <taxon>Arthropoda</taxon>
        <taxon>Hexapoda</taxon>
        <taxon>Insecta</taxon>
        <taxon>Pterygota</taxon>
        <taxon>Neoptera</taxon>
        <taxon>Endopterygota</taxon>
        <taxon>Diptera</taxon>
        <taxon>Nematocera</taxon>
        <taxon>Culicoidea</taxon>
        <taxon>Culicidae</taxon>
        <taxon>Culicinae</taxon>
        <taxon>Aedini</taxon>
        <taxon>Aedes</taxon>
        <taxon>Stegomyia</taxon>
    </lineage>
</organism>
<proteinExistence type="evidence at transcript level"/>
<dbReference type="SUPFAM" id="SSF54928">
    <property type="entry name" value="RNA-binding domain, RBD"/>
    <property type="match status" value="1"/>
</dbReference>
<dbReference type="Gene3D" id="3.30.70.330">
    <property type="match status" value="1"/>
</dbReference>
<dbReference type="VEuPathDB" id="VectorBase:AALC636_021005"/>
<evidence type="ECO:0000256" key="1">
    <source>
        <dbReference type="ARBA" id="ARBA00022884"/>
    </source>
</evidence>
<dbReference type="PROSITE" id="PS50102">
    <property type="entry name" value="RRM"/>
    <property type="match status" value="1"/>
</dbReference>
<dbReference type="VEuPathDB" id="VectorBase:AALF015404"/>
<feature type="region of interest" description="Disordered" evidence="3">
    <location>
        <begin position="1"/>
        <end position="81"/>
    </location>
</feature>
<feature type="compositionally biased region" description="Basic residues" evidence="3">
    <location>
        <begin position="31"/>
        <end position="53"/>
    </location>
</feature>
<dbReference type="GO" id="GO:0003723">
    <property type="term" value="F:RNA binding"/>
    <property type="evidence" value="ECO:0007669"/>
    <property type="project" value="UniProtKB-UniRule"/>
</dbReference>
<dbReference type="AlphaFoldDB" id="A0A2Z4HGJ3"/>
<gene>
    <name evidence="5" type="primary">tra2-beta</name>
</gene>
<feature type="compositionally biased region" description="Basic residues" evidence="3">
    <location>
        <begin position="204"/>
        <end position="232"/>
    </location>
</feature>
<feature type="compositionally biased region" description="Low complexity" evidence="3">
    <location>
        <begin position="1"/>
        <end position="18"/>
    </location>
</feature>
<dbReference type="VEuPathDB" id="VectorBase:AALFPA_057241"/>
<feature type="compositionally biased region" description="Basic and acidic residues" evidence="3">
    <location>
        <begin position="21"/>
        <end position="30"/>
    </location>
</feature>
<sequence length="248" mass="28951">MVSPPSAQSRSRSRTPPRSYRKNDSSEGRCREHRHRSRRHGHGSSRRRRHHYRSISSPSSISETSACSSCRSTPTRSIRPVDPPKSTCLGVFGLSSYTTEANLMDVFSPYGTIDKAMIVYDAKTKASRGFGFVYFQEQSSATEAKLQCNGMELHERTIRVDYSVTERPHTPTPGVYMGARSTEKRKHRSTQSYRGRSYDDDYHHHHRRSRRSRSRSRHRHHRFSHRRHHRRDRSPSYSSSIDSRRSYR</sequence>
<dbReference type="PANTHER" id="PTHR48034">
    <property type="entry name" value="TRANSFORMER-2 SEX-DETERMINING PROTEIN-RELATED"/>
    <property type="match status" value="1"/>
</dbReference>
<dbReference type="InterPro" id="IPR035979">
    <property type="entry name" value="RBD_domain_sf"/>
</dbReference>
<keyword evidence="1 2" id="KW-0694">RNA-binding</keyword>
<dbReference type="SMART" id="SM00360">
    <property type="entry name" value="RRM"/>
    <property type="match status" value="1"/>
</dbReference>
<evidence type="ECO:0000259" key="4">
    <source>
        <dbReference type="PROSITE" id="PS50102"/>
    </source>
</evidence>
<name>A0A2Z4HGJ3_AEDAL</name>
<dbReference type="EMBL" id="MF682535">
    <property type="protein sequence ID" value="AWW13910.1"/>
    <property type="molecule type" value="mRNA"/>
</dbReference>
<evidence type="ECO:0000313" key="5">
    <source>
        <dbReference type="EMBL" id="AWW13910.1"/>
    </source>
</evidence>
<protein>
    <submittedName>
        <fullName evidence="5">Transformer-2 beta</fullName>
    </submittedName>
</protein>
<accession>A0A2Z4HGJ3</accession>
<evidence type="ECO:0000256" key="3">
    <source>
        <dbReference type="SAM" id="MobiDB-lite"/>
    </source>
</evidence>
<reference evidence="5" key="1">
    <citation type="submission" date="2017-08" db="EMBL/GenBank/DDBJ databases">
        <title>Elucidation of Transformer-2 in Aedes albopictus and its effect on ovarian development.</title>
        <authorList>
            <person name="Li X."/>
            <person name="Jin B."/>
            <person name="Dong Y."/>
            <person name="Tu Z."/>
            <person name="Chen X."/>
            <person name="Gu J."/>
        </authorList>
    </citation>
    <scope>NUCLEOTIDE SEQUENCE</scope>
    <source>
        <strain evidence="5">Foshan</strain>
    </source>
</reference>
<dbReference type="InterPro" id="IPR012677">
    <property type="entry name" value="Nucleotide-bd_a/b_plait_sf"/>
</dbReference>
<dbReference type="InterPro" id="IPR050441">
    <property type="entry name" value="RBM"/>
</dbReference>
<feature type="compositionally biased region" description="Low complexity" evidence="3">
    <location>
        <begin position="54"/>
        <end position="72"/>
    </location>
</feature>
<dbReference type="Pfam" id="PF00076">
    <property type="entry name" value="RRM_1"/>
    <property type="match status" value="1"/>
</dbReference>
<dbReference type="InterPro" id="IPR000504">
    <property type="entry name" value="RRM_dom"/>
</dbReference>
<evidence type="ECO:0000256" key="2">
    <source>
        <dbReference type="PROSITE-ProRule" id="PRU00176"/>
    </source>
</evidence>
<feature type="domain" description="RRM" evidence="4">
    <location>
        <begin position="87"/>
        <end position="165"/>
    </location>
</feature>
<dbReference type="CDD" id="cd12363">
    <property type="entry name" value="RRM_TRA2"/>
    <property type="match status" value="1"/>
</dbReference>
<feature type="region of interest" description="Disordered" evidence="3">
    <location>
        <begin position="164"/>
        <end position="248"/>
    </location>
</feature>